<evidence type="ECO:0000313" key="3">
    <source>
        <dbReference type="EMBL" id="GFH46685.1"/>
    </source>
</evidence>
<gene>
    <name evidence="3" type="ORF">CTEN210_03159</name>
</gene>
<proteinExistence type="predicted"/>
<dbReference type="Proteomes" id="UP001054902">
    <property type="component" value="Unassembled WGS sequence"/>
</dbReference>
<dbReference type="AlphaFoldDB" id="A0AAD3H1A8"/>
<keyword evidence="2" id="KW-0472">Membrane</keyword>
<reference evidence="3 4" key="1">
    <citation type="journal article" date="2021" name="Sci. Rep.">
        <title>The genome of the diatom Chaetoceros tenuissimus carries an ancient integrated fragment of an extant virus.</title>
        <authorList>
            <person name="Hongo Y."/>
            <person name="Kimura K."/>
            <person name="Takaki Y."/>
            <person name="Yoshida Y."/>
            <person name="Baba S."/>
            <person name="Kobayashi G."/>
            <person name="Nagasaki K."/>
            <person name="Hano T."/>
            <person name="Tomaru Y."/>
        </authorList>
    </citation>
    <scope>NUCLEOTIDE SEQUENCE [LARGE SCALE GENOMIC DNA]</scope>
    <source>
        <strain evidence="3 4">NIES-3715</strain>
    </source>
</reference>
<sequence>MFAKTTVSAVSRVGSRRAMSDAPKLHTAKNSWKTINATRPVDPHPHNVFEPPYNKLTVGLMVVGVVCTGYGSMFYGLSHQQKKQGYWK</sequence>
<accession>A0AAD3H1A8</accession>
<feature type="transmembrane region" description="Helical" evidence="2">
    <location>
        <begin position="56"/>
        <end position="78"/>
    </location>
</feature>
<evidence type="ECO:0000256" key="1">
    <source>
        <dbReference type="SAM" id="MobiDB-lite"/>
    </source>
</evidence>
<keyword evidence="2" id="KW-1133">Transmembrane helix</keyword>
<dbReference type="EMBL" id="BLLK01000022">
    <property type="protein sequence ID" value="GFH46685.1"/>
    <property type="molecule type" value="Genomic_DNA"/>
</dbReference>
<name>A0AAD3H1A8_9STRA</name>
<feature type="region of interest" description="Disordered" evidence="1">
    <location>
        <begin position="1"/>
        <end position="25"/>
    </location>
</feature>
<organism evidence="3 4">
    <name type="scientific">Chaetoceros tenuissimus</name>
    <dbReference type="NCBI Taxonomy" id="426638"/>
    <lineage>
        <taxon>Eukaryota</taxon>
        <taxon>Sar</taxon>
        <taxon>Stramenopiles</taxon>
        <taxon>Ochrophyta</taxon>
        <taxon>Bacillariophyta</taxon>
        <taxon>Coscinodiscophyceae</taxon>
        <taxon>Chaetocerotophycidae</taxon>
        <taxon>Chaetocerotales</taxon>
        <taxon>Chaetocerotaceae</taxon>
        <taxon>Chaetoceros</taxon>
    </lineage>
</organism>
<protein>
    <submittedName>
        <fullName evidence="3">Uncharacterized protein</fullName>
    </submittedName>
</protein>
<comment type="caution">
    <text evidence="3">The sequence shown here is derived from an EMBL/GenBank/DDBJ whole genome shotgun (WGS) entry which is preliminary data.</text>
</comment>
<keyword evidence="2" id="KW-0812">Transmembrane</keyword>
<keyword evidence="4" id="KW-1185">Reference proteome</keyword>
<evidence type="ECO:0000313" key="4">
    <source>
        <dbReference type="Proteomes" id="UP001054902"/>
    </source>
</evidence>
<evidence type="ECO:0000256" key="2">
    <source>
        <dbReference type="SAM" id="Phobius"/>
    </source>
</evidence>